<keyword evidence="3" id="KW-1185">Reference proteome</keyword>
<evidence type="ECO:0000313" key="3">
    <source>
        <dbReference type="Proteomes" id="UP000190080"/>
    </source>
</evidence>
<protein>
    <submittedName>
        <fullName evidence="2">Acetyltransferase (GNAT) family protein</fullName>
    </submittedName>
</protein>
<gene>
    <name evidence="2" type="ORF">CLORY_09610</name>
</gene>
<dbReference type="OrthoDB" id="162220at2"/>
<reference evidence="2 3" key="1">
    <citation type="submission" date="2017-03" db="EMBL/GenBank/DDBJ databases">
        <title>Genome sequence of Clostridium oryzae DSM 28571.</title>
        <authorList>
            <person name="Poehlein A."/>
            <person name="Daniel R."/>
        </authorList>
    </citation>
    <scope>NUCLEOTIDE SEQUENCE [LARGE SCALE GENOMIC DNA]</scope>
    <source>
        <strain evidence="2 3">DSM 28571</strain>
    </source>
</reference>
<accession>A0A1V4IWI2</accession>
<dbReference type="SUPFAM" id="SSF55729">
    <property type="entry name" value="Acyl-CoA N-acyltransferases (Nat)"/>
    <property type="match status" value="1"/>
</dbReference>
<comment type="caution">
    <text evidence="2">The sequence shown here is derived from an EMBL/GenBank/DDBJ whole genome shotgun (WGS) entry which is preliminary data.</text>
</comment>
<dbReference type="RefSeq" id="WP_079422392.1">
    <property type="nucleotide sequence ID" value="NZ_MZGV01000007.1"/>
</dbReference>
<name>A0A1V4IWI2_9CLOT</name>
<evidence type="ECO:0000259" key="1">
    <source>
        <dbReference type="PROSITE" id="PS51186"/>
    </source>
</evidence>
<dbReference type="CDD" id="cd04301">
    <property type="entry name" value="NAT_SF"/>
    <property type="match status" value="1"/>
</dbReference>
<sequence length="197" mass="22761">MKVEIKRLSLELTKDYMDYFDNVAFSDNSEWSGCYCVWYHWNDELENECSKYTADGGGCFKRELAIKYIQNGILQGYLAYADGSVVGWCNANDRANYDRLSKEKYPEIWRNVDCNESVKSIVCFTIAPHMRRKGIAAQLLDRVCSDACEEGYTYVEAYPETGKASNRSYHGPYALYEKYGFSVYKDLGNEAIVRKYL</sequence>
<dbReference type="PROSITE" id="PS51186">
    <property type="entry name" value="GNAT"/>
    <property type="match status" value="1"/>
</dbReference>
<dbReference type="InterPro" id="IPR016181">
    <property type="entry name" value="Acyl_CoA_acyltransferase"/>
</dbReference>
<proteinExistence type="predicted"/>
<evidence type="ECO:0000313" key="2">
    <source>
        <dbReference type="EMBL" id="OPJ63777.1"/>
    </source>
</evidence>
<organism evidence="2 3">
    <name type="scientific">Clostridium oryzae</name>
    <dbReference type="NCBI Taxonomy" id="1450648"/>
    <lineage>
        <taxon>Bacteria</taxon>
        <taxon>Bacillati</taxon>
        <taxon>Bacillota</taxon>
        <taxon>Clostridia</taxon>
        <taxon>Eubacteriales</taxon>
        <taxon>Clostridiaceae</taxon>
        <taxon>Clostridium</taxon>
    </lineage>
</organism>
<keyword evidence="2" id="KW-0808">Transferase</keyword>
<dbReference type="Proteomes" id="UP000190080">
    <property type="component" value="Unassembled WGS sequence"/>
</dbReference>
<dbReference type="GO" id="GO:0016747">
    <property type="term" value="F:acyltransferase activity, transferring groups other than amino-acyl groups"/>
    <property type="evidence" value="ECO:0007669"/>
    <property type="project" value="InterPro"/>
</dbReference>
<feature type="domain" description="N-acetyltransferase" evidence="1">
    <location>
        <begin position="3"/>
        <end position="197"/>
    </location>
</feature>
<dbReference type="EMBL" id="MZGV01000007">
    <property type="protein sequence ID" value="OPJ63777.1"/>
    <property type="molecule type" value="Genomic_DNA"/>
</dbReference>
<dbReference type="Gene3D" id="3.40.630.30">
    <property type="match status" value="1"/>
</dbReference>
<dbReference type="InterPro" id="IPR000182">
    <property type="entry name" value="GNAT_dom"/>
</dbReference>
<dbReference type="Pfam" id="PF00583">
    <property type="entry name" value="Acetyltransf_1"/>
    <property type="match status" value="1"/>
</dbReference>
<dbReference type="AlphaFoldDB" id="A0A1V4IWI2"/>
<dbReference type="STRING" id="1450648.CLORY_09610"/>